<evidence type="ECO:0000313" key="7">
    <source>
        <dbReference type="EMBL" id="ESO94928.1"/>
    </source>
</evidence>
<dbReference type="OrthoDB" id="1630758at2759"/>
<organism evidence="7 8">
    <name type="scientific">Lottia gigantea</name>
    <name type="common">Giant owl limpet</name>
    <dbReference type="NCBI Taxonomy" id="225164"/>
    <lineage>
        <taxon>Eukaryota</taxon>
        <taxon>Metazoa</taxon>
        <taxon>Spiralia</taxon>
        <taxon>Lophotrochozoa</taxon>
        <taxon>Mollusca</taxon>
        <taxon>Gastropoda</taxon>
        <taxon>Patellogastropoda</taxon>
        <taxon>Lottioidea</taxon>
        <taxon>Lottiidae</taxon>
        <taxon>Lottia</taxon>
    </lineage>
</organism>
<feature type="domain" description="RING-type" evidence="5">
    <location>
        <begin position="57"/>
        <end position="116"/>
    </location>
</feature>
<dbReference type="Proteomes" id="UP000030746">
    <property type="component" value="Unassembled WGS sequence"/>
</dbReference>
<dbReference type="InterPro" id="IPR018957">
    <property type="entry name" value="Znf_C3HC4_RING-type"/>
</dbReference>
<dbReference type="InterPro" id="IPR001841">
    <property type="entry name" value="Znf_RING"/>
</dbReference>
<sequence length="243" mass="27014">MFGGFHGTKTPSTSGFTDIPSTTQFGVFGVPSFTEATNKPADIHSPLQNPSVEKDCCGICLAAYKSPRILPCKHIFCRLCLTKLADKKTDGDRRACAVVDVIQQPIIDPFSCPLCRKEIKLSIHGIDNLPMYFEDDEDTNDDNEANDEANDDDEDQRVLCVVCENSVPAEYECFQCQKVFCVSCKIIHNNLLKHKVQDLKLDLSQGKCLKHPEVKVGYFCLDCCSTLCTVGVKSEHSLHQTQT</sequence>
<dbReference type="AlphaFoldDB" id="V3ZTY7"/>
<evidence type="ECO:0000256" key="4">
    <source>
        <dbReference type="PROSITE-ProRule" id="PRU00024"/>
    </source>
</evidence>
<dbReference type="OMA" id="RTIKCPE"/>
<evidence type="ECO:0000313" key="8">
    <source>
        <dbReference type="Proteomes" id="UP000030746"/>
    </source>
</evidence>
<dbReference type="PANTHER" id="PTHR25462:SF296">
    <property type="entry name" value="MEIOTIC P26, ISOFORM F"/>
    <property type="match status" value="1"/>
</dbReference>
<reference evidence="7 8" key="1">
    <citation type="journal article" date="2013" name="Nature">
        <title>Insights into bilaterian evolution from three spiralian genomes.</title>
        <authorList>
            <person name="Simakov O."/>
            <person name="Marletaz F."/>
            <person name="Cho S.J."/>
            <person name="Edsinger-Gonzales E."/>
            <person name="Havlak P."/>
            <person name="Hellsten U."/>
            <person name="Kuo D.H."/>
            <person name="Larsson T."/>
            <person name="Lv J."/>
            <person name="Arendt D."/>
            <person name="Savage R."/>
            <person name="Osoegawa K."/>
            <person name="de Jong P."/>
            <person name="Grimwood J."/>
            <person name="Chapman J.A."/>
            <person name="Shapiro H."/>
            <person name="Aerts A."/>
            <person name="Otillar R.P."/>
            <person name="Terry A.Y."/>
            <person name="Boore J.L."/>
            <person name="Grigoriev I.V."/>
            <person name="Lindberg D.R."/>
            <person name="Seaver E.C."/>
            <person name="Weisblat D.A."/>
            <person name="Putnam N.H."/>
            <person name="Rokhsar D.S."/>
        </authorList>
    </citation>
    <scope>NUCLEOTIDE SEQUENCE [LARGE SCALE GENOMIC DNA]</scope>
</reference>
<gene>
    <name evidence="7" type="ORF">LOTGIDRAFT_147474</name>
</gene>
<keyword evidence="2 4" id="KW-0863">Zinc-finger</keyword>
<evidence type="ECO:0008006" key="9">
    <source>
        <dbReference type="Google" id="ProtNLM"/>
    </source>
</evidence>
<dbReference type="KEGG" id="lgi:LOTGIDRAFT_147474"/>
<dbReference type="GO" id="GO:0005654">
    <property type="term" value="C:nucleoplasm"/>
    <property type="evidence" value="ECO:0007669"/>
    <property type="project" value="TreeGrafter"/>
</dbReference>
<accession>V3ZTY7</accession>
<dbReference type="PROSITE" id="PS00518">
    <property type="entry name" value="ZF_RING_1"/>
    <property type="match status" value="1"/>
</dbReference>
<dbReference type="CTD" id="20235258"/>
<dbReference type="InterPro" id="IPR017907">
    <property type="entry name" value="Znf_RING_CS"/>
</dbReference>
<keyword evidence="8" id="KW-1185">Reference proteome</keyword>
<feature type="non-terminal residue" evidence="7">
    <location>
        <position position="243"/>
    </location>
</feature>
<dbReference type="EMBL" id="KB201715">
    <property type="protein sequence ID" value="ESO94928.1"/>
    <property type="molecule type" value="Genomic_DNA"/>
</dbReference>
<feature type="domain" description="B box-type" evidence="6">
    <location>
        <begin position="155"/>
        <end position="199"/>
    </location>
</feature>
<dbReference type="SUPFAM" id="SSF57845">
    <property type="entry name" value="B-box zinc-binding domain"/>
    <property type="match status" value="1"/>
</dbReference>
<evidence type="ECO:0000256" key="3">
    <source>
        <dbReference type="ARBA" id="ARBA00022833"/>
    </source>
</evidence>
<dbReference type="PANTHER" id="PTHR25462">
    <property type="entry name" value="BONUS, ISOFORM C-RELATED"/>
    <property type="match status" value="1"/>
</dbReference>
<evidence type="ECO:0000259" key="6">
    <source>
        <dbReference type="PROSITE" id="PS50119"/>
    </source>
</evidence>
<keyword evidence="1" id="KW-0479">Metal-binding</keyword>
<dbReference type="GO" id="GO:0061630">
    <property type="term" value="F:ubiquitin protein ligase activity"/>
    <property type="evidence" value="ECO:0007669"/>
    <property type="project" value="TreeGrafter"/>
</dbReference>
<dbReference type="InterPro" id="IPR000315">
    <property type="entry name" value="Znf_B-box"/>
</dbReference>
<proteinExistence type="predicted"/>
<dbReference type="GeneID" id="20235258"/>
<dbReference type="Gene3D" id="3.30.40.10">
    <property type="entry name" value="Zinc/RING finger domain, C3HC4 (zinc finger)"/>
    <property type="match status" value="1"/>
</dbReference>
<protein>
    <recommendedName>
        <fullName evidence="9">RING-type domain-containing protein</fullName>
    </recommendedName>
</protein>
<evidence type="ECO:0000259" key="5">
    <source>
        <dbReference type="PROSITE" id="PS50089"/>
    </source>
</evidence>
<name>V3ZTY7_LOTGI</name>
<evidence type="ECO:0000256" key="2">
    <source>
        <dbReference type="ARBA" id="ARBA00022771"/>
    </source>
</evidence>
<dbReference type="Pfam" id="PF00097">
    <property type="entry name" value="zf-C3HC4"/>
    <property type="match status" value="1"/>
</dbReference>
<dbReference type="PROSITE" id="PS50119">
    <property type="entry name" value="ZF_BBOX"/>
    <property type="match status" value="1"/>
</dbReference>
<dbReference type="SUPFAM" id="SSF57850">
    <property type="entry name" value="RING/U-box"/>
    <property type="match status" value="1"/>
</dbReference>
<dbReference type="SMART" id="SM00184">
    <property type="entry name" value="RING"/>
    <property type="match status" value="1"/>
</dbReference>
<dbReference type="Gene3D" id="3.30.160.60">
    <property type="entry name" value="Classic Zinc Finger"/>
    <property type="match status" value="1"/>
</dbReference>
<dbReference type="RefSeq" id="XP_009054384.1">
    <property type="nucleotide sequence ID" value="XM_009056136.1"/>
</dbReference>
<evidence type="ECO:0000256" key="1">
    <source>
        <dbReference type="ARBA" id="ARBA00022723"/>
    </source>
</evidence>
<keyword evidence="3" id="KW-0862">Zinc</keyword>
<dbReference type="GO" id="GO:0008270">
    <property type="term" value="F:zinc ion binding"/>
    <property type="evidence" value="ECO:0007669"/>
    <property type="project" value="UniProtKB-KW"/>
</dbReference>
<dbReference type="PROSITE" id="PS50089">
    <property type="entry name" value="ZF_RING_2"/>
    <property type="match status" value="1"/>
</dbReference>
<dbReference type="InterPro" id="IPR013083">
    <property type="entry name" value="Znf_RING/FYVE/PHD"/>
</dbReference>
<dbReference type="InterPro" id="IPR047153">
    <property type="entry name" value="TRIM45/56/19-like"/>
</dbReference>